<sequence length="113" mass="12500">MIVSSLDCCMSCREALPIHTPLTGRAMRSLLTPNMLTVGLFAAVLIPGSPTSTVSWFRGTSGWLTPREEKIMFNRIMREDPSKSSMHNCEPLTPPYSCTTQRTTTYGLCISPD</sequence>
<reference evidence="1" key="1">
    <citation type="journal article" date="2021" name="IMA Fungus">
        <title>Genomic characterization of three marine fungi, including Emericellopsis atlantica sp. nov. with signatures of a generalist lifestyle and marine biomass degradation.</title>
        <authorList>
            <person name="Hagestad O.C."/>
            <person name="Hou L."/>
            <person name="Andersen J.H."/>
            <person name="Hansen E.H."/>
            <person name="Altermark B."/>
            <person name="Li C."/>
            <person name="Kuhnert E."/>
            <person name="Cox R.J."/>
            <person name="Crous P.W."/>
            <person name="Spatafora J.W."/>
            <person name="Lail K."/>
            <person name="Amirebrahimi M."/>
            <person name="Lipzen A."/>
            <person name="Pangilinan J."/>
            <person name="Andreopoulos W."/>
            <person name="Hayes R.D."/>
            <person name="Ng V."/>
            <person name="Grigoriev I.V."/>
            <person name="Jackson S.A."/>
            <person name="Sutton T.D.S."/>
            <person name="Dobson A.D.W."/>
            <person name="Rama T."/>
        </authorList>
    </citation>
    <scope>NUCLEOTIDE SEQUENCE</scope>
    <source>
        <strain evidence="1">TRa3180A</strain>
    </source>
</reference>
<dbReference type="EMBL" id="MU253745">
    <property type="protein sequence ID" value="KAG9248642.1"/>
    <property type="molecule type" value="Genomic_DNA"/>
</dbReference>
<accession>A0A9P7ZBH8</accession>
<organism evidence="1 2">
    <name type="scientific">Calycina marina</name>
    <dbReference type="NCBI Taxonomy" id="1763456"/>
    <lineage>
        <taxon>Eukaryota</taxon>
        <taxon>Fungi</taxon>
        <taxon>Dikarya</taxon>
        <taxon>Ascomycota</taxon>
        <taxon>Pezizomycotina</taxon>
        <taxon>Leotiomycetes</taxon>
        <taxon>Helotiales</taxon>
        <taxon>Pezizellaceae</taxon>
        <taxon>Calycina</taxon>
    </lineage>
</organism>
<proteinExistence type="predicted"/>
<keyword evidence="2" id="KW-1185">Reference proteome</keyword>
<name>A0A9P7ZBH8_9HELO</name>
<evidence type="ECO:0000313" key="1">
    <source>
        <dbReference type="EMBL" id="KAG9248642.1"/>
    </source>
</evidence>
<dbReference type="OrthoDB" id="1935484at2759"/>
<protein>
    <submittedName>
        <fullName evidence="1">Uncharacterized protein</fullName>
    </submittedName>
</protein>
<dbReference type="Proteomes" id="UP000887226">
    <property type="component" value="Unassembled WGS sequence"/>
</dbReference>
<gene>
    <name evidence="1" type="ORF">BJ878DRAFT_487172</name>
</gene>
<dbReference type="AlphaFoldDB" id="A0A9P7ZBH8"/>
<evidence type="ECO:0000313" key="2">
    <source>
        <dbReference type="Proteomes" id="UP000887226"/>
    </source>
</evidence>
<comment type="caution">
    <text evidence="1">The sequence shown here is derived from an EMBL/GenBank/DDBJ whole genome shotgun (WGS) entry which is preliminary data.</text>
</comment>